<evidence type="ECO:0000313" key="1">
    <source>
        <dbReference type="EMBL" id="POO02196.1"/>
    </source>
</evidence>
<organism evidence="1 2">
    <name type="scientific">Trema orientale</name>
    <name type="common">Charcoal tree</name>
    <name type="synonym">Celtis orientalis</name>
    <dbReference type="NCBI Taxonomy" id="63057"/>
    <lineage>
        <taxon>Eukaryota</taxon>
        <taxon>Viridiplantae</taxon>
        <taxon>Streptophyta</taxon>
        <taxon>Embryophyta</taxon>
        <taxon>Tracheophyta</taxon>
        <taxon>Spermatophyta</taxon>
        <taxon>Magnoliopsida</taxon>
        <taxon>eudicotyledons</taxon>
        <taxon>Gunneridae</taxon>
        <taxon>Pentapetalae</taxon>
        <taxon>rosids</taxon>
        <taxon>fabids</taxon>
        <taxon>Rosales</taxon>
        <taxon>Cannabaceae</taxon>
        <taxon>Trema</taxon>
    </lineage>
</organism>
<evidence type="ECO:0000313" key="2">
    <source>
        <dbReference type="Proteomes" id="UP000237000"/>
    </source>
</evidence>
<comment type="caution">
    <text evidence="1">The sequence shown here is derived from an EMBL/GenBank/DDBJ whole genome shotgun (WGS) entry which is preliminary data.</text>
</comment>
<sequence>MAKHTLHGLDAPTRWTLSMAHVTHLCGLCTPVYVSEALAHSPSMPTHGLGSARAWPSHACSWLRQRTWYKHAHAWPGHTNLERAHMARAERAWPSHAHSWSRQLVHGTGTSLHSQRKLHAWHGQLVSFISPAIL</sequence>
<dbReference type="EMBL" id="JXTC01000005">
    <property type="protein sequence ID" value="POO02196.1"/>
    <property type="molecule type" value="Genomic_DNA"/>
</dbReference>
<reference evidence="2" key="1">
    <citation type="submission" date="2016-06" db="EMBL/GenBank/DDBJ databases">
        <title>Parallel loss of symbiosis genes in relatives of nitrogen-fixing non-legume Parasponia.</title>
        <authorList>
            <person name="Van Velzen R."/>
            <person name="Holmer R."/>
            <person name="Bu F."/>
            <person name="Rutten L."/>
            <person name="Van Zeijl A."/>
            <person name="Liu W."/>
            <person name="Santuari L."/>
            <person name="Cao Q."/>
            <person name="Sharma T."/>
            <person name="Shen D."/>
            <person name="Roswanjaya Y."/>
            <person name="Wardhani T."/>
            <person name="Kalhor M.S."/>
            <person name="Jansen J."/>
            <person name="Van den Hoogen J."/>
            <person name="Gungor B."/>
            <person name="Hartog M."/>
            <person name="Hontelez J."/>
            <person name="Verver J."/>
            <person name="Yang W.-C."/>
            <person name="Schijlen E."/>
            <person name="Repin R."/>
            <person name="Schilthuizen M."/>
            <person name="Schranz E."/>
            <person name="Heidstra R."/>
            <person name="Miyata K."/>
            <person name="Fedorova E."/>
            <person name="Kohlen W."/>
            <person name="Bisseling T."/>
            <person name="Smit S."/>
            <person name="Geurts R."/>
        </authorList>
    </citation>
    <scope>NUCLEOTIDE SEQUENCE [LARGE SCALE GENOMIC DNA]</scope>
    <source>
        <strain evidence="2">cv. RG33-2</strain>
    </source>
</reference>
<protein>
    <submittedName>
        <fullName evidence="1">Uncharacterized protein</fullName>
    </submittedName>
</protein>
<dbReference type="AlphaFoldDB" id="A0A2P5FWM1"/>
<dbReference type="Proteomes" id="UP000237000">
    <property type="component" value="Unassembled WGS sequence"/>
</dbReference>
<dbReference type="InParanoid" id="A0A2P5FWM1"/>
<name>A0A2P5FWM1_TREOI</name>
<keyword evidence="2" id="KW-1185">Reference proteome</keyword>
<gene>
    <name evidence="1" type="ORF">TorRG33x02_019800</name>
</gene>
<proteinExistence type="predicted"/>
<accession>A0A2P5FWM1</accession>